<reference evidence="2 3" key="1">
    <citation type="submission" date="2019-10" db="EMBL/GenBank/DDBJ databases">
        <title>Genomic and transcriptomic insights into the perfect genentic adaptation of a filamentous nitrogen-fixing cyanobacterium to rice fields.</title>
        <authorList>
            <person name="Chen Z."/>
        </authorList>
    </citation>
    <scope>NUCLEOTIDE SEQUENCE [LARGE SCALE GENOMIC DNA]</scope>
    <source>
        <strain evidence="2">CCNUC1</strain>
    </source>
</reference>
<feature type="domain" description="AAA+ ATPase" evidence="1">
    <location>
        <begin position="51"/>
        <end position="304"/>
    </location>
</feature>
<evidence type="ECO:0000259" key="1">
    <source>
        <dbReference type="SMART" id="SM00382"/>
    </source>
</evidence>
<gene>
    <name evidence="2" type="ORF">GXM_00377</name>
</gene>
<dbReference type="Gene3D" id="3.40.50.300">
    <property type="entry name" value="P-loop containing nucleotide triphosphate hydrolases"/>
    <property type="match status" value="1"/>
</dbReference>
<dbReference type="KEGG" id="nsh:GXM_00377"/>
<accession>A0A5P8VRI6</accession>
<dbReference type="AlphaFoldDB" id="A0A5P8VRI6"/>
<dbReference type="SMART" id="SM00382">
    <property type="entry name" value="AAA"/>
    <property type="match status" value="1"/>
</dbReference>
<name>A0A5P8VRI6_9NOSO</name>
<evidence type="ECO:0000313" key="3">
    <source>
        <dbReference type="Proteomes" id="UP000326678"/>
    </source>
</evidence>
<dbReference type="EMBL" id="CP045226">
    <property type="protein sequence ID" value="QFS42904.1"/>
    <property type="molecule type" value="Genomic_DNA"/>
</dbReference>
<keyword evidence="3" id="KW-1185">Reference proteome</keyword>
<dbReference type="InterPro" id="IPR041664">
    <property type="entry name" value="AAA_16"/>
</dbReference>
<dbReference type="InterPro" id="IPR027417">
    <property type="entry name" value="P-loop_NTPase"/>
</dbReference>
<evidence type="ECO:0000313" key="2">
    <source>
        <dbReference type="EMBL" id="QFS42904.1"/>
    </source>
</evidence>
<sequence length="429" mass="48889">MDKTLLEKFRKAYQDLELFPLITARQVEAFRVDFANETIARLEQAVEDAPPNGKIMFAGHRGCGKSSLLAKFAKKMNQQGYFVAFFSVSDLIEMSDVNHINILYAITLTLLTQATKAEIEISKDIEKSLLEWFTTTQTETVTKDLKSEIGVGGDFLKIITAKLKNEATFREEIKKTYERKVSELARKADEIASIIQAATGKQVLIVIDDLDKLDLGLVEDIYKNNINSLFLPKFQIIYTIPISAIRNSELLPILQSVVSRIQLMAVCKFFNPGDSRKPDGVPKEQLLKLFLDILERRIPPELIEPETARQIVLNSGGVVRELVRIARECCSQCLLLIRSEPERLDIKINQEVLQLAVKDLRNEFARPLGENLTNILVTTYENFTPKDAKSDDFLSLLHGLYVLEYENDDLWYDVHPIVVEILKRKQLIK</sequence>
<organism evidence="2 3">
    <name type="scientific">Nostoc sphaeroides CCNUC1</name>
    <dbReference type="NCBI Taxonomy" id="2653204"/>
    <lineage>
        <taxon>Bacteria</taxon>
        <taxon>Bacillati</taxon>
        <taxon>Cyanobacteriota</taxon>
        <taxon>Cyanophyceae</taxon>
        <taxon>Nostocales</taxon>
        <taxon>Nostocaceae</taxon>
        <taxon>Nostoc</taxon>
    </lineage>
</organism>
<dbReference type="SUPFAM" id="SSF52540">
    <property type="entry name" value="P-loop containing nucleoside triphosphate hydrolases"/>
    <property type="match status" value="1"/>
</dbReference>
<dbReference type="RefSeq" id="WP_118164967.1">
    <property type="nucleotide sequence ID" value="NZ_CP045226.1"/>
</dbReference>
<protein>
    <submittedName>
        <fullName evidence="2">KAP family P-loop domain protein</fullName>
    </submittedName>
</protein>
<dbReference type="Pfam" id="PF13191">
    <property type="entry name" value="AAA_16"/>
    <property type="match status" value="1"/>
</dbReference>
<dbReference type="InterPro" id="IPR003593">
    <property type="entry name" value="AAA+_ATPase"/>
</dbReference>
<dbReference type="Proteomes" id="UP000326678">
    <property type="component" value="Chromosome Gxm1"/>
</dbReference>
<proteinExistence type="predicted"/>